<keyword evidence="8" id="KW-0418">Kinase</keyword>
<evidence type="ECO:0000256" key="10">
    <source>
        <dbReference type="ARBA" id="ARBA00022927"/>
    </source>
</evidence>
<evidence type="ECO:0000256" key="12">
    <source>
        <dbReference type="ARBA" id="ARBA00030237"/>
    </source>
</evidence>
<dbReference type="SMART" id="SM00220">
    <property type="entry name" value="S_TKc"/>
    <property type="match status" value="1"/>
</dbReference>
<dbReference type="InterPro" id="IPR000253">
    <property type="entry name" value="FHA_dom"/>
</dbReference>
<evidence type="ECO:0000313" key="17">
    <source>
        <dbReference type="EMBL" id="PQK09772.1"/>
    </source>
</evidence>
<evidence type="ECO:0000256" key="7">
    <source>
        <dbReference type="ARBA" id="ARBA00022741"/>
    </source>
</evidence>
<dbReference type="PANTHER" id="PTHR24348:SF22">
    <property type="entry name" value="NON-SPECIFIC SERINE_THREONINE PROTEIN KINASE"/>
    <property type="match status" value="1"/>
</dbReference>
<dbReference type="GO" id="GO:0005829">
    <property type="term" value="C:cytosol"/>
    <property type="evidence" value="ECO:0007669"/>
    <property type="project" value="TreeGrafter"/>
</dbReference>
<dbReference type="GO" id="GO:0034045">
    <property type="term" value="C:phagophore assembly site membrane"/>
    <property type="evidence" value="ECO:0007669"/>
    <property type="project" value="UniProtKB-SubCell"/>
</dbReference>
<evidence type="ECO:0000259" key="15">
    <source>
        <dbReference type="PROSITE" id="PS50006"/>
    </source>
</evidence>
<dbReference type="InterPro" id="IPR008984">
    <property type="entry name" value="SMAD_FHA_dom_sf"/>
</dbReference>
<name>A0A2S7Y1N8_BEABA</name>
<dbReference type="SUPFAM" id="SSF56112">
    <property type="entry name" value="Protein kinase-like (PK-like)"/>
    <property type="match status" value="1"/>
</dbReference>
<keyword evidence="7" id="KW-0547">Nucleotide-binding</keyword>
<evidence type="ECO:0000256" key="5">
    <source>
        <dbReference type="ARBA" id="ARBA00022527"/>
    </source>
</evidence>
<dbReference type="Pfam" id="PF00498">
    <property type="entry name" value="FHA"/>
    <property type="match status" value="1"/>
</dbReference>
<evidence type="ECO:0000256" key="8">
    <source>
        <dbReference type="ARBA" id="ARBA00022777"/>
    </source>
</evidence>
<keyword evidence="11" id="KW-0072">Autophagy</keyword>
<evidence type="ECO:0000256" key="6">
    <source>
        <dbReference type="ARBA" id="ARBA00022679"/>
    </source>
</evidence>
<dbReference type="GO" id="GO:0015031">
    <property type="term" value="P:protein transport"/>
    <property type="evidence" value="ECO:0007669"/>
    <property type="project" value="UniProtKB-KW"/>
</dbReference>
<comment type="subcellular location">
    <subcellularLocation>
        <location evidence="1">Preautophagosomal structure membrane</location>
        <topology evidence="1">Peripheral membrane protein</topology>
    </subcellularLocation>
</comment>
<keyword evidence="9" id="KW-0067">ATP-binding</keyword>
<keyword evidence="6" id="KW-0808">Transferase</keyword>
<dbReference type="GO" id="GO:0005524">
    <property type="term" value="F:ATP binding"/>
    <property type="evidence" value="ECO:0007669"/>
    <property type="project" value="UniProtKB-KW"/>
</dbReference>
<dbReference type="PANTHER" id="PTHR24348">
    <property type="entry name" value="SERINE/THREONINE-PROTEIN KINASE UNC-51-RELATED"/>
    <property type="match status" value="1"/>
</dbReference>
<accession>A0A2S7Y1N8</accession>
<sequence length="539" mass="62295">MCNPKCQNSHYCDCATLPSLTMDETDIDRCCTNESLVAQRRVMDKNVILRLYAYPRGCQDANKSIRQAGTYWPPRRVTQSMNYNDCHQGDQIWLNETPSANDAEHVYDDQPYIEFGFDTVRSHTEGFLLGTDQTCDFRLPGGLELSRKHVCITFDDKRRLVVEDLESTNGTAVSYSDQIPDRRRNFTWIIGGIDEVYEKAIVIHMGTRSNLNFRAFINYDIFADEDSASLIDQFRSQMMANKDIAAMNPAPTPIPQPIFLQYIVDKGTFGQVERHLDINTGDSHVEKTPLSEDYEPQKWENEVRIMMRLGEHENIVPLLKFDEFPLWRIYLPYYRLGNLRTLWYNQKPGPTRHAFTLGHVIELLKQCLAGLRHAHAKGVAHRDLKLANILVESLTPFKIRLADFGESKDTLIEEPKTYRGTEPYMAPEVFESKSENPRHYSVACDLWSLGAVLSEMLFGRPRWPRSRHTDRAYCDAILTQTRQPCEADLQHLQTFLLQNLLVTDPEQRRTAADCYELAMALPPVDEPSPIMNSWWRLFR</sequence>
<evidence type="ECO:0000256" key="4">
    <source>
        <dbReference type="ARBA" id="ARBA00022448"/>
    </source>
</evidence>
<dbReference type="SUPFAM" id="SSF49879">
    <property type="entry name" value="SMAD/FHA domain"/>
    <property type="match status" value="1"/>
</dbReference>
<comment type="similarity">
    <text evidence="2">Belongs to the protein kinase superfamily. CAMK Ser/Thr protein kinase family. CHEK2 subfamily.</text>
</comment>
<dbReference type="PROSITE" id="PS00108">
    <property type="entry name" value="PROTEIN_KINASE_ST"/>
    <property type="match status" value="1"/>
</dbReference>
<evidence type="ECO:0000259" key="16">
    <source>
        <dbReference type="PROSITE" id="PS50011"/>
    </source>
</evidence>
<dbReference type="OrthoDB" id="10252171at2759"/>
<dbReference type="PROSITE" id="PS50006">
    <property type="entry name" value="FHA_DOMAIN"/>
    <property type="match status" value="1"/>
</dbReference>
<proteinExistence type="inferred from homology"/>
<dbReference type="GO" id="GO:0000045">
    <property type="term" value="P:autophagosome assembly"/>
    <property type="evidence" value="ECO:0007669"/>
    <property type="project" value="TreeGrafter"/>
</dbReference>
<dbReference type="AlphaFoldDB" id="A0A2S7Y1N8"/>
<reference evidence="17 18" key="1">
    <citation type="submission" date="2016-07" db="EMBL/GenBank/DDBJ databases">
        <title>Comparative genomics of the entomopathogenic fungus Beauveria bassiana.</title>
        <authorList>
            <person name="Valero Jimenez C.A."/>
            <person name="Zwaan B.J."/>
            <person name="Van Kan J.A."/>
            <person name="Takken W."/>
            <person name="Debets A.J."/>
            <person name="Schoustra S.E."/>
            <person name="Koenraadt C.J."/>
        </authorList>
    </citation>
    <scope>NUCLEOTIDE SEQUENCE [LARGE SCALE GENOMIC DNA]</scope>
    <source>
        <strain evidence="17 18">ARSEF 8028</strain>
    </source>
</reference>
<dbReference type="GO" id="GO:0005776">
    <property type="term" value="C:autophagosome"/>
    <property type="evidence" value="ECO:0007669"/>
    <property type="project" value="TreeGrafter"/>
</dbReference>
<comment type="catalytic activity">
    <reaction evidence="14">
        <text>L-seryl-[protein] + ATP = O-phospho-L-seryl-[protein] + ADP + H(+)</text>
        <dbReference type="Rhea" id="RHEA:17989"/>
        <dbReference type="Rhea" id="RHEA-COMP:9863"/>
        <dbReference type="Rhea" id="RHEA-COMP:11604"/>
        <dbReference type="ChEBI" id="CHEBI:15378"/>
        <dbReference type="ChEBI" id="CHEBI:29999"/>
        <dbReference type="ChEBI" id="CHEBI:30616"/>
        <dbReference type="ChEBI" id="CHEBI:83421"/>
        <dbReference type="ChEBI" id="CHEBI:456216"/>
        <dbReference type="EC" id="2.7.11.1"/>
    </reaction>
</comment>
<feature type="domain" description="Protein kinase" evidence="16">
    <location>
        <begin position="258"/>
        <end position="521"/>
    </location>
</feature>
<evidence type="ECO:0000313" key="18">
    <source>
        <dbReference type="Proteomes" id="UP000237441"/>
    </source>
</evidence>
<comment type="caution">
    <text evidence="17">The sequence shown here is derived from an EMBL/GenBank/DDBJ whole genome shotgun (WGS) entry which is preliminary data.</text>
</comment>
<keyword evidence="4" id="KW-0813">Transport</keyword>
<dbReference type="InterPro" id="IPR000719">
    <property type="entry name" value="Prot_kinase_dom"/>
</dbReference>
<evidence type="ECO:0000256" key="13">
    <source>
        <dbReference type="ARBA" id="ARBA00047899"/>
    </source>
</evidence>
<dbReference type="Proteomes" id="UP000237441">
    <property type="component" value="Unassembled WGS sequence"/>
</dbReference>
<comment type="catalytic activity">
    <reaction evidence="13">
        <text>L-threonyl-[protein] + ATP = O-phospho-L-threonyl-[protein] + ADP + H(+)</text>
        <dbReference type="Rhea" id="RHEA:46608"/>
        <dbReference type="Rhea" id="RHEA-COMP:11060"/>
        <dbReference type="Rhea" id="RHEA-COMP:11605"/>
        <dbReference type="ChEBI" id="CHEBI:15378"/>
        <dbReference type="ChEBI" id="CHEBI:30013"/>
        <dbReference type="ChEBI" id="CHEBI:30616"/>
        <dbReference type="ChEBI" id="CHEBI:61977"/>
        <dbReference type="ChEBI" id="CHEBI:456216"/>
        <dbReference type="EC" id="2.7.11.1"/>
    </reaction>
</comment>
<dbReference type="InterPro" id="IPR045269">
    <property type="entry name" value="Atg1-like"/>
</dbReference>
<dbReference type="InterPro" id="IPR008271">
    <property type="entry name" value="Ser/Thr_kinase_AS"/>
</dbReference>
<dbReference type="Pfam" id="PF00069">
    <property type="entry name" value="Pkinase"/>
    <property type="match status" value="1"/>
</dbReference>
<evidence type="ECO:0000256" key="2">
    <source>
        <dbReference type="ARBA" id="ARBA00005575"/>
    </source>
</evidence>
<dbReference type="EC" id="2.7.11.1" evidence="3"/>
<protein>
    <recommendedName>
        <fullName evidence="3">non-specific serine/threonine protein kinase</fullName>
        <ecNumber evidence="3">2.7.11.1</ecNumber>
    </recommendedName>
    <alternativeName>
        <fullName evidence="12">Autophagy-related protein 1</fullName>
    </alternativeName>
</protein>
<dbReference type="EMBL" id="JRHA01000002">
    <property type="protein sequence ID" value="PQK09772.1"/>
    <property type="molecule type" value="Genomic_DNA"/>
</dbReference>
<evidence type="ECO:0000256" key="9">
    <source>
        <dbReference type="ARBA" id="ARBA00022840"/>
    </source>
</evidence>
<organism evidence="17 18">
    <name type="scientific">Beauveria bassiana</name>
    <name type="common">White muscardine disease fungus</name>
    <name type="synonym">Tritirachium shiotae</name>
    <dbReference type="NCBI Taxonomy" id="176275"/>
    <lineage>
        <taxon>Eukaryota</taxon>
        <taxon>Fungi</taxon>
        <taxon>Dikarya</taxon>
        <taxon>Ascomycota</taxon>
        <taxon>Pezizomycotina</taxon>
        <taxon>Sordariomycetes</taxon>
        <taxon>Hypocreomycetidae</taxon>
        <taxon>Hypocreales</taxon>
        <taxon>Cordycipitaceae</taxon>
        <taxon>Beauveria</taxon>
    </lineage>
</organism>
<feature type="domain" description="FHA" evidence="15">
    <location>
        <begin position="127"/>
        <end position="178"/>
    </location>
</feature>
<evidence type="ECO:0000256" key="14">
    <source>
        <dbReference type="ARBA" id="ARBA00048679"/>
    </source>
</evidence>
<dbReference type="GO" id="GO:0004674">
    <property type="term" value="F:protein serine/threonine kinase activity"/>
    <property type="evidence" value="ECO:0007669"/>
    <property type="project" value="UniProtKB-KW"/>
</dbReference>
<keyword evidence="10" id="KW-0653">Protein transport</keyword>
<dbReference type="CDD" id="cd00060">
    <property type="entry name" value="FHA"/>
    <property type="match status" value="1"/>
</dbReference>
<gene>
    <name evidence="17" type="ORF">BB8028_0002g00960</name>
</gene>
<evidence type="ECO:0000256" key="11">
    <source>
        <dbReference type="ARBA" id="ARBA00023006"/>
    </source>
</evidence>
<evidence type="ECO:0000256" key="1">
    <source>
        <dbReference type="ARBA" id="ARBA00004623"/>
    </source>
</evidence>
<evidence type="ECO:0000256" key="3">
    <source>
        <dbReference type="ARBA" id="ARBA00012513"/>
    </source>
</evidence>
<dbReference type="GO" id="GO:0010506">
    <property type="term" value="P:regulation of autophagy"/>
    <property type="evidence" value="ECO:0007669"/>
    <property type="project" value="InterPro"/>
</dbReference>
<keyword evidence="5" id="KW-0723">Serine/threonine-protein kinase</keyword>
<dbReference type="Gene3D" id="2.60.200.20">
    <property type="match status" value="1"/>
</dbReference>
<dbReference type="InterPro" id="IPR011009">
    <property type="entry name" value="Kinase-like_dom_sf"/>
</dbReference>
<dbReference type="PROSITE" id="PS50011">
    <property type="entry name" value="PROTEIN_KINASE_DOM"/>
    <property type="match status" value="1"/>
</dbReference>
<dbReference type="Gene3D" id="1.10.510.10">
    <property type="entry name" value="Transferase(Phosphotransferase) domain 1"/>
    <property type="match status" value="1"/>
</dbReference>